<evidence type="ECO:0000313" key="2">
    <source>
        <dbReference type="EMBL" id="MDP9900734.1"/>
    </source>
</evidence>
<organism evidence="2 3">
    <name type="scientific">Variovorax ginsengisoli</name>
    <dbReference type="NCBI Taxonomy" id="363844"/>
    <lineage>
        <taxon>Bacteria</taxon>
        <taxon>Pseudomonadati</taxon>
        <taxon>Pseudomonadota</taxon>
        <taxon>Betaproteobacteria</taxon>
        <taxon>Burkholderiales</taxon>
        <taxon>Comamonadaceae</taxon>
        <taxon>Variovorax</taxon>
    </lineage>
</organism>
<keyword evidence="1" id="KW-0812">Transmembrane</keyword>
<comment type="caution">
    <text evidence="2">The sequence shown here is derived from an EMBL/GenBank/DDBJ whole genome shotgun (WGS) entry which is preliminary data.</text>
</comment>
<proteinExistence type="predicted"/>
<gene>
    <name evidence="2" type="ORF">J2W36_003000</name>
</gene>
<keyword evidence="1" id="KW-0472">Membrane</keyword>
<dbReference type="RefSeq" id="WP_307690540.1">
    <property type="nucleotide sequence ID" value="NZ_JAUSRO010000009.1"/>
</dbReference>
<keyword evidence="3" id="KW-1185">Reference proteome</keyword>
<protein>
    <submittedName>
        <fullName evidence="2">Uncharacterized protein</fullName>
    </submittedName>
</protein>
<feature type="transmembrane region" description="Helical" evidence="1">
    <location>
        <begin position="12"/>
        <end position="31"/>
    </location>
</feature>
<evidence type="ECO:0000313" key="3">
    <source>
        <dbReference type="Proteomes" id="UP001226867"/>
    </source>
</evidence>
<name>A0ABT9S8Q7_9BURK</name>
<dbReference type="Proteomes" id="UP001226867">
    <property type="component" value="Unassembled WGS sequence"/>
</dbReference>
<sequence>MSDRSHPSLLASWRDLFAIFALAPAAAALLARRIAHRQGRRS</sequence>
<accession>A0ABT9S8Q7</accession>
<dbReference type="EMBL" id="JAUSRO010000009">
    <property type="protein sequence ID" value="MDP9900734.1"/>
    <property type="molecule type" value="Genomic_DNA"/>
</dbReference>
<evidence type="ECO:0000256" key="1">
    <source>
        <dbReference type="SAM" id="Phobius"/>
    </source>
</evidence>
<reference evidence="2 3" key="1">
    <citation type="submission" date="2023-07" db="EMBL/GenBank/DDBJ databases">
        <title>Sorghum-associated microbial communities from plants grown in Nebraska, USA.</title>
        <authorList>
            <person name="Schachtman D."/>
        </authorList>
    </citation>
    <scope>NUCLEOTIDE SEQUENCE [LARGE SCALE GENOMIC DNA]</scope>
    <source>
        <strain evidence="2 3">DS1607</strain>
    </source>
</reference>
<keyword evidence="1" id="KW-1133">Transmembrane helix</keyword>